<reference evidence="2" key="1">
    <citation type="submission" date="2021-12" db="EMBL/GenBank/DDBJ databases">
        <authorList>
            <person name="King R."/>
        </authorList>
    </citation>
    <scope>NUCLEOTIDE SEQUENCE</scope>
</reference>
<keyword evidence="1" id="KW-0732">Signal</keyword>
<gene>
    <name evidence="2" type="ORF">BEMITA_LOCUS10518</name>
</gene>
<dbReference type="Proteomes" id="UP001152759">
    <property type="component" value="Chromosome 6"/>
</dbReference>
<evidence type="ECO:0000313" key="2">
    <source>
        <dbReference type="EMBL" id="CAH0391948.1"/>
    </source>
</evidence>
<protein>
    <submittedName>
        <fullName evidence="2">Uncharacterized protein</fullName>
    </submittedName>
</protein>
<keyword evidence="3" id="KW-1185">Reference proteome</keyword>
<name>A0A9P0AJN3_BEMTA</name>
<organism evidence="2 3">
    <name type="scientific">Bemisia tabaci</name>
    <name type="common">Sweetpotato whitefly</name>
    <name type="synonym">Aleurodes tabaci</name>
    <dbReference type="NCBI Taxonomy" id="7038"/>
    <lineage>
        <taxon>Eukaryota</taxon>
        <taxon>Metazoa</taxon>
        <taxon>Ecdysozoa</taxon>
        <taxon>Arthropoda</taxon>
        <taxon>Hexapoda</taxon>
        <taxon>Insecta</taxon>
        <taxon>Pterygota</taxon>
        <taxon>Neoptera</taxon>
        <taxon>Paraneoptera</taxon>
        <taxon>Hemiptera</taxon>
        <taxon>Sternorrhyncha</taxon>
        <taxon>Aleyrodoidea</taxon>
        <taxon>Aleyrodidae</taxon>
        <taxon>Aleyrodinae</taxon>
        <taxon>Bemisia</taxon>
    </lineage>
</organism>
<feature type="chain" id="PRO_5040382861" evidence="1">
    <location>
        <begin position="22"/>
        <end position="434"/>
    </location>
</feature>
<proteinExistence type="predicted"/>
<evidence type="ECO:0000313" key="3">
    <source>
        <dbReference type="Proteomes" id="UP001152759"/>
    </source>
</evidence>
<accession>A0A9P0AJN3</accession>
<feature type="signal peptide" evidence="1">
    <location>
        <begin position="1"/>
        <end position="21"/>
    </location>
</feature>
<sequence length="434" mass="49666">MCVSLYIILPLFANFFSGRYSTSVFEQPPFDHWEPKVSVAFNVCKEIVNISAQSLFYTVQLKSGPFKTHFIRQLHEASIQTISKSHHNKLNEVVISDHVKNMIFIVEDIDELLSFIFDTIANENPSGSSHARMSRLENDERQLSGALPHYCVKINEHLLRSSEKRCDEQVNITTDDLKDGSILSDHVFNTTRGFHGHKVWNSKNYLVFMLESTDFEQNCDNQPRHEPRLPHYQWATKMADRHFRVDVAESLMLCFKLFWRFFKGQRTVICHPEGCQKYDPFLENLISNIGEAGGTFFDFSWSNMHGKPVRISEGIAFVNEPQNPGLGYSHDLEDELESAFLFHVIDIFTHSVNSTLDLGFSTLLEYHKSSCYSFEQGLKFDIDLQMVPTRINSDGVDNSQFDFSVSIDTGAVCIVVPHSGFISQGLVIFKCFSP</sequence>
<evidence type="ECO:0000256" key="1">
    <source>
        <dbReference type="SAM" id="SignalP"/>
    </source>
</evidence>
<dbReference type="EMBL" id="OU963867">
    <property type="protein sequence ID" value="CAH0391948.1"/>
    <property type="molecule type" value="Genomic_DNA"/>
</dbReference>
<dbReference type="AlphaFoldDB" id="A0A9P0AJN3"/>